<dbReference type="Pfam" id="PF01607">
    <property type="entry name" value="CBM_14"/>
    <property type="match status" value="1"/>
</dbReference>
<accession>A0ABP1Q463</accession>
<feature type="chain" id="PRO_5046101247" description="Chitin-binding type-2 domain-containing protein" evidence="2">
    <location>
        <begin position="24"/>
        <end position="587"/>
    </location>
</feature>
<dbReference type="PROSITE" id="PS50940">
    <property type="entry name" value="CHIT_BIND_II"/>
    <property type="match status" value="1"/>
</dbReference>
<dbReference type="Gene3D" id="2.170.140.10">
    <property type="entry name" value="Chitin binding domain"/>
    <property type="match status" value="1"/>
</dbReference>
<feature type="region of interest" description="Disordered" evidence="1">
    <location>
        <begin position="98"/>
        <end position="549"/>
    </location>
</feature>
<evidence type="ECO:0000313" key="4">
    <source>
        <dbReference type="EMBL" id="CAL8087116.1"/>
    </source>
</evidence>
<feature type="compositionally biased region" description="Polar residues" evidence="1">
    <location>
        <begin position="494"/>
        <end position="520"/>
    </location>
</feature>
<feature type="compositionally biased region" description="Gly residues" evidence="1">
    <location>
        <begin position="273"/>
        <end position="288"/>
    </location>
</feature>
<keyword evidence="5" id="KW-1185">Reference proteome</keyword>
<dbReference type="InterPro" id="IPR002557">
    <property type="entry name" value="Chitin-bd_dom"/>
</dbReference>
<keyword evidence="2" id="KW-0732">Signal</keyword>
<comment type="caution">
    <text evidence="4">The sequence shown here is derived from an EMBL/GenBank/DDBJ whole genome shotgun (WGS) entry which is preliminary data.</text>
</comment>
<reference evidence="4 5" key="1">
    <citation type="submission" date="2024-08" db="EMBL/GenBank/DDBJ databases">
        <authorList>
            <person name="Cucini C."/>
            <person name="Frati F."/>
        </authorList>
    </citation>
    <scope>NUCLEOTIDE SEQUENCE [LARGE SCALE GENOMIC DNA]</scope>
</reference>
<evidence type="ECO:0000256" key="2">
    <source>
        <dbReference type="SAM" id="SignalP"/>
    </source>
</evidence>
<dbReference type="EMBL" id="CAXLJM020000020">
    <property type="protein sequence ID" value="CAL8087116.1"/>
    <property type="molecule type" value="Genomic_DNA"/>
</dbReference>
<feature type="compositionally biased region" description="Gly residues" evidence="1">
    <location>
        <begin position="448"/>
        <end position="465"/>
    </location>
</feature>
<feature type="signal peptide" evidence="2">
    <location>
        <begin position="1"/>
        <end position="23"/>
    </location>
</feature>
<dbReference type="SUPFAM" id="SSF57625">
    <property type="entry name" value="Invertebrate chitin-binding proteins"/>
    <property type="match status" value="1"/>
</dbReference>
<evidence type="ECO:0000256" key="1">
    <source>
        <dbReference type="SAM" id="MobiDB-lite"/>
    </source>
</evidence>
<dbReference type="InterPro" id="IPR036508">
    <property type="entry name" value="Chitin-bd_dom_sf"/>
</dbReference>
<feature type="compositionally biased region" description="Acidic residues" evidence="1">
    <location>
        <begin position="198"/>
        <end position="214"/>
    </location>
</feature>
<feature type="domain" description="Chitin-binding type-2" evidence="3">
    <location>
        <begin position="34"/>
        <end position="96"/>
    </location>
</feature>
<sequence length="587" mass="60705">MKKFRMELILIVTSFLCFEGVLSQATWWKKHAAQLSCSEPGYFVNPADCHKFYRCVDRSTWSSPKLVRYDFDCPNGMAFDTSVSVCSTPGPSGCAEPWWNTQPGGNGGDGGEKMPPSPPGPPAGGFWGNRPDSDEGFDGAGGNNLDGFPNRGTVGFGGGPRPAKSENSGSPNGPPGMPNREGGGMQSGEKPSGKEPADADDGFLDLGGDNENENEPGGNSFGSPPDTDGDKQNDGFLDLGGDVDGGGNNAGINRPPGGNLGGNESPLGMNRPDGGGVRGPFGGRGPGSNPGRPGLGSNADVDPLDIDFGSSVENGGPSGSNELGNNNSDDRKSDNSDADSQAGDNDNAGIDKQNDNDDDKGGNGRRMDGGSGQNQPMENSLEEPNKDDPSQAFWVGAKPGLGQMSVPSPKPPPRQPTNPQVICRPGSCNSNTGQGSGGPWGNNPGQGFRPGGSNNGANWGQGGRPGSSANWGGASRPSVPESSSTWRPTGMWGSPSNGEFNSTPAPSFDAASNESPNTDSGGNGGPPRDELSWWGPPPPRPVHPSFGAPAPYPFRPRYPAYQIVAYPTWPGPYGSRPILVVYSNSKK</sequence>
<evidence type="ECO:0000259" key="3">
    <source>
        <dbReference type="PROSITE" id="PS50940"/>
    </source>
</evidence>
<evidence type="ECO:0000313" key="5">
    <source>
        <dbReference type="Proteomes" id="UP001642540"/>
    </source>
</evidence>
<gene>
    <name evidence="4" type="ORF">ODALV1_LOCUS6638</name>
</gene>
<proteinExistence type="predicted"/>
<organism evidence="4 5">
    <name type="scientific">Orchesella dallaii</name>
    <dbReference type="NCBI Taxonomy" id="48710"/>
    <lineage>
        <taxon>Eukaryota</taxon>
        <taxon>Metazoa</taxon>
        <taxon>Ecdysozoa</taxon>
        <taxon>Arthropoda</taxon>
        <taxon>Hexapoda</taxon>
        <taxon>Collembola</taxon>
        <taxon>Entomobryomorpha</taxon>
        <taxon>Entomobryoidea</taxon>
        <taxon>Orchesellidae</taxon>
        <taxon>Orchesellinae</taxon>
        <taxon>Orchesella</taxon>
    </lineage>
</organism>
<dbReference type="SMART" id="SM00494">
    <property type="entry name" value="ChtBD2"/>
    <property type="match status" value="1"/>
</dbReference>
<name>A0ABP1Q463_9HEXA</name>
<protein>
    <recommendedName>
        <fullName evidence="3">Chitin-binding type-2 domain-containing protein</fullName>
    </recommendedName>
</protein>
<dbReference type="Proteomes" id="UP001642540">
    <property type="component" value="Unassembled WGS sequence"/>
</dbReference>
<feature type="compositionally biased region" description="Basic and acidic residues" evidence="1">
    <location>
        <begin position="352"/>
        <end position="368"/>
    </location>
</feature>